<dbReference type="AlphaFoldDB" id="A0A2S6I5R7"/>
<gene>
    <name evidence="2" type="ORF">CLV84_3368</name>
</gene>
<keyword evidence="1" id="KW-1133">Transmembrane helix</keyword>
<evidence type="ECO:0000313" key="2">
    <source>
        <dbReference type="EMBL" id="PPK86441.1"/>
    </source>
</evidence>
<dbReference type="Proteomes" id="UP000237662">
    <property type="component" value="Unassembled WGS sequence"/>
</dbReference>
<feature type="transmembrane region" description="Helical" evidence="1">
    <location>
        <begin position="247"/>
        <end position="269"/>
    </location>
</feature>
<accession>A0A2S6I5R7</accession>
<keyword evidence="1" id="KW-0472">Membrane</keyword>
<feature type="transmembrane region" description="Helical" evidence="1">
    <location>
        <begin position="21"/>
        <end position="39"/>
    </location>
</feature>
<keyword evidence="3" id="KW-1185">Reference proteome</keyword>
<comment type="caution">
    <text evidence="2">The sequence shown here is derived from an EMBL/GenBank/DDBJ whole genome shotgun (WGS) entry which is preliminary data.</text>
</comment>
<dbReference type="EMBL" id="PTJC01000006">
    <property type="protein sequence ID" value="PPK86441.1"/>
    <property type="molecule type" value="Genomic_DNA"/>
</dbReference>
<sequence length="439" mass="50289">MTQQPEQRKPKWLRKMEQESWQPELIISGAAILGSLQLPGLLMQFENYCLLNFDRDTLFIAYVTVVYWRLLATGLIFTFIFHFIVRALWIGLIGLNSVYPGGFKTNDKFSAHYQEHMREAYGDIDGFIQRLDRLGSGIFGVAFGIAGVFVNFGLVGLGLVFVHSWLMGMGLDPRQILLLIACVLSPLLLISVLVMLSHTRRFRDTPFVRRYQWPVAMLISRFTYPVARRYITTSTNLVTSYYADSKAFVLYFAGGMVLIIVVGMATMLTDDNVPFFLDRVYHRMANDSTRVMDAYPEEGDYTGIYYRPELDESVSVSDSVLAVWIPLPDRETAFMYANCSVAEVDKDLPPEQRNPRERARTLACAREYLSLQLNGRPIERFDLRRQYRHNEAGKQFGVLAYIAQAPLVEGPNLLRVTAKYPEEESGEPRISYLTFYSQE</sequence>
<dbReference type="OrthoDB" id="1491387at2"/>
<feature type="transmembrane region" description="Helical" evidence="1">
    <location>
        <begin position="176"/>
        <end position="196"/>
    </location>
</feature>
<keyword evidence="1" id="KW-0812">Transmembrane</keyword>
<feature type="transmembrane region" description="Helical" evidence="1">
    <location>
        <begin position="138"/>
        <end position="164"/>
    </location>
</feature>
<dbReference type="RefSeq" id="WP_104420872.1">
    <property type="nucleotide sequence ID" value="NZ_PTJC01000006.1"/>
</dbReference>
<name>A0A2S6I5R7_9BACT</name>
<evidence type="ECO:0000313" key="3">
    <source>
        <dbReference type="Proteomes" id="UP000237662"/>
    </source>
</evidence>
<reference evidence="2 3" key="1">
    <citation type="submission" date="2018-02" db="EMBL/GenBank/DDBJ databases">
        <title>Genomic Encyclopedia of Archaeal and Bacterial Type Strains, Phase II (KMG-II): from individual species to whole genera.</title>
        <authorList>
            <person name="Goeker M."/>
        </authorList>
    </citation>
    <scope>NUCLEOTIDE SEQUENCE [LARGE SCALE GENOMIC DNA]</scope>
    <source>
        <strain evidence="2 3">DSM 29526</strain>
    </source>
</reference>
<organism evidence="2 3">
    <name type="scientific">Neolewinella xylanilytica</name>
    <dbReference type="NCBI Taxonomy" id="1514080"/>
    <lineage>
        <taxon>Bacteria</taxon>
        <taxon>Pseudomonadati</taxon>
        <taxon>Bacteroidota</taxon>
        <taxon>Saprospiria</taxon>
        <taxon>Saprospirales</taxon>
        <taxon>Lewinellaceae</taxon>
        <taxon>Neolewinella</taxon>
    </lineage>
</organism>
<feature type="transmembrane region" description="Helical" evidence="1">
    <location>
        <begin position="59"/>
        <end position="85"/>
    </location>
</feature>
<evidence type="ECO:0000256" key="1">
    <source>
        <dbReference type="SAM" id="Phobius"/>
    </source>
</evidence>
<proteinExistence type="predicted"/>
<protein>
    <submittedName>
        <fullName evidence="2">Uncharacterized protein</fullName>
    </submittedName>
</protein>